<dbReference type="SUPFAM" id="SSF56672">
    <property type="entry name" value="DNA/RNA polymerases"/>
    <property type="match status" value="1"/>
</dbReference>
<protein>
    <recommendedName>
        <fullName evidence="2">Reverse transcriptase domain-containing protein</fullName>
    </recommendedName>
</protein>
<dbReference type="GO" id="GO:0003824">
    <property type="term" value="F:catalytic activity"/>
    <property type="evidence" value="ECO:0007669"/>
    <property type="project" value="UniProtKB-KW"/>
</dbReference>
<sequence length="601" mass="68904">MSRHDEDLGEAVGVKHDIDVGDTPPIRKRAYRIAYSQRDWLRQKLDEMLKANIISPSSSPWRAPIILVPKKGGNGTRLVVDYRALNAVTKPDHYPLPRIDETLNALQGCAYFSHCDCTSGFWQIGLTERAKELTSFVTPFGAFKFERAAMGLQGAPATYQRCMDNVLRNLSWDVACCYMDDLVIMAPTWKEHLHRLSLVLTRLRENSLKIKPKKCYFGYPEIAFLGHRVGKDGIATDPEKVSAIQNMQYTSMQTQKDIRSFLGMTGYYHKYIPAYAHIAAPLTDLTKKDLKYSYEEHWTEHCIRAFETLKDLLCKAPILAYPDFNQPFILKTDASNVAVGAALVQWDHETQHERPIAFASRKLNGNEPSYASQEREALAVVWAIKYFRPYLYGHHFTVMTDHRSLQSLPKAYEKGNSRIHRWSVLSQHHSYDVVWKPGRENGDADALSRVQATHWYPLPRLHAVVTPQDMERALVSSLSYDTPLLTLQAFRDAQRQDPQLSAYVTYFLSTDGTLPDDAPLAEEIRENKDRFDLINGVLMRLPDHSKRRTRSRRRLRLLSHPRFGHLYSSIATIHLLLDTWVSRERWIVSPSVFGGLLCIAM</sequence>
<dbReference type="OMA" id="HTHETAF"/>
<keyword evidence="1" id="KW-0511">Multifunctional enzyme</keyword>
<dbReference type="CDD" id="cd01647">
    <property type="entry name" value="RT_LTR"/>
    <property type="match status" value="1"/>
</dbReference>
<dbReference type="PANTHER" id="PTHR37984:SF5">
    <property type="entry name" value="PROTEIN NYNRIN-LIKE"/>
    <property type="match status" value="1"/>
</dbReference>
<gene>
    <name evidence="3" type="ORF">Vbra_4544</name>
</gene>
<evidence type="ECO:0000313" key="3">
    <source>
        <dbReference type="EMBL" id="CEM29809.1"/>
    </source>
</evidence>
<dbReference type="Gene3D" id="3.10.10.10">
    <property type="entry name" value="HIV Type 1 Reverse Transcriptase, subunit A, domain 1"/>
    <property type="match status" value="1"/>
</dbReference>
<dbReference type="PROSITE" id="PS50878">
    <property type="entry name" value="RT_POL"/>
    <property type="match status" value="1"/>
</dbReference>
<dbReference type="InterPro" id="IPR041577">
    <property type="entry name" value="RT_RNaseH_2"/>
</dbReference>
<accession>A0A0G4GJ03</accession>
<evidence type="ECO:0000256" key="1">
    <source>
        <dbReference type="ARBA" id="ARBA00023268"/>
    </source>
</evidence>
<dbReference type="InterPro" id="IPR050951">
    <property type="entry name" value="Retrovirus_Pol_polyprotein"/>
</dbReference>
<dbReference type="PhylomeDB" id="A0A0G4GJ03"/>
<dbReference type="Gene3D" id="3.30.70.270">
    <property type="match status" value="2"/>
</dbReference>
<evidence type="ECO:0000259" key="2">
    <source>
        <dbReference type="PROSITE" id="PS50878"/>
    </source>
</evidence>
<dbReference type="OrthoDB" id="2013610at2759"/>
<dbReference type="Gene3D" id="3.10.20.370">
    <property type="match status" value="1"/>
</dbReference>
<dbReference type="FunFam" id="3.30.70.270:FF:000026">
    <property type="entry name" value="Transposon Ty3-G Gag-Pol polyprotein"/>
    <property type="match status" value="1"/>
</dbReference>
<dbReference type="Proteomes" id="UP000041254">
    <property type="component" value="Unassembled WGS sequence"/>
</dbReference>
<dbReference type="VEuPathDB" id="CryptoDB:Vbra_4544"/>
<dbReference type="Pfam" id="PF17919">
    <property type="entry name" value="RT_RNaseH_2"/>
    <property type="match status" value="1"/>
</dbReference>
<dbReference type="FunFam" id="3.10.20.370:FF:000001">
    <property type="entry name" value="Retrovirus-related Pol polyprotein from transposon 17.6-like protein"/>
    <property type="match status" value="1"/>
</dbReference>
<dbReference type="InterPro" id="IPR043502">
    <property type="entry name" value="DNA/RNA_pol_sf"/>
</dbReference>
<name>A0A0G4GJ03_VITBC</name>
<dbReference type="PANTHER" id="PTHR37984">
    <property type="entry name" value="PROTEIN CBG26694"/>
    <property type="match status" value="1"/>
</dbReference>
<organism evidence="3 4">
    <name type="scientific">Vitrella brassicaformis (strain CCMP3155)</name>
    <dbReference type="NCBI Taxonomy" id="1169540"/>
    <lineage>
        <taxon>Eukaryota</taxon>
        <taxon>Sar</taxon>
        <taxon>Alveolata</taxon>
        <taxon>Colpodellida</taxon>
        <taxon>Vitrellaceae</taxon>
        <taxon>Vitrella</taxon>
    </lineage>
</organism>
<keyword evidence="4" id="KW-1185">Reference proteome</keyword>
<reference evidence="3 4" key="1">
    <citation type="submission" date="2014-11" db="EMBL/GenBank/DDBJ databases">
        <authorList>
            <person name="Zhu J."/>
            <person name="Qi W."/>
            <person name="Song R."/>
        </authorList>
    </citation>
    <scope>NUCLEOTIDE SEQUENCE [LARGE SCALE GENOMIC DNA]</scope>
</reference>
<dbReference type="STRING" id="1169540.A0A0G4GJ03"/>
<dbReference type="InParanoid" id="A0A0G4GJ03"/>
<dbReference type="EMBL" id="CDMY01000681">
    <property type="protein sequence ID" value="CEM29809.1"/>
    <property type="molecule type" value="Genomic_DNA"/>
</dbReference>
<proteinExistence type="predicted"/>
<feature type="domain" description="Reverse transcriptase" evidence="2">
    <location>
        <begin position="49"/>
        <end position="229"/>
    </location>
</feature>
<evidence type="ECO:0000313" key="4">
    <source>
        <dbReference type="Proteomes" id="UP000041254"/>
    </source>
</evidence>
<dbReference type="CDD" id="cd09274">
    <property type="entry name" value="RNase_HI_RT_Ty3"/>
    <property type="match status" value="1"/>
</dbReference>
<dbReference type="AlphaFoldDB" id="A0A0G4GJ03"/>
<dbReference type="InterPro" id="IPR043128">
    <property type="entry name" value="Rev_trsase/Diguanyl_cyclase"/>
</dbReference>
<dbReference type="Pfam" id="PF00078">
    <property type="entry name" value="RVT_1"/>
    <property type="match status" value="1"/>
</dbReference>
<dbReference type="InterPro" id="IPR000477">
    <property type="entry name" value="RT_dom"/>
</dbReference>